<sequence length="277" mass="30271">MAEYLAQPPVGRFVEAGPIKMHVLEYGNPEDPAVVFVHGSGPGNCGYANFSKNAQDFADAGFYVVLPDLIGFGYTDKPIDLGDYTLDLFCDTLKAGLISLGISSCSFVGNSLGGGIAVQIALNDPGFVNKLIMMGPGCIEEQQDYFTMPGIAKMVDALKDGLTEETLQKVLKNFVHDEALITSDLIAMRWHVAQDQPKEVITTMKTPNLGPRLKELTCPILTFWGADDLFMPPQGKQTCLRANNQSRLIEVNACGHWVMIEHPRMFNATGIDFLKHG</sequence>
<organism evidence="3 4">
    <name type="scientific">PS1 clade bacterium</name>
    <dbReference type="NCBI Taxonomy" id="2175152"/>
    <lineage>
        <taxon>Bacteria</taxon>
        <taxon>Pseudomonadati</taxon>
        <taxon>Pseudomonadota</taxon>
        <taxon>Alphaproteobacteria</taxon>
        <taxon>PS1 clade</taxon>
    </lineage>
</organism>
<proteinExistence type="predicted"/>
<dbReference type="PANTHER" id="PTHR43798">
    <property type="entry name" value="MONOACYLGLYCEROL LIPASE"/>
    <property type="match status" value="1"/>
</dbReference>
<comment type="caution">
    <text evidence="3">The sequence shown here is derived from an EMBL/GenBank/DDBJ whole genome shotgun (WGS) entry which is preliminary data.</text>
</comment>
<dbReference type="GO" id="GO:0016787">
    <property type="term" value="F:hydrolase activity"/>
    <property type="evidence" value="ECO:0007669"/>
    <property type="project" value="UniProtKB-KW"/>
</dbReference>
<dbReference type="Pfam" id="PF00561">
    <property type="entry name" value="Abhydrolase_1"/>
    <property type="match status" value="1"/>
</dbReference>
<dbReference type="InterPro" id="IPR029058">
    <property type="entry name" value="AB_hydrolase_fold"/>
</dbReference>
<feature type="domain" description="AB hydrolase-1" evidence="2">
    <location>
        <begin position="32"/>
        <end position="263"/>
    </location>
</feature>
<dbReference type="InterPro" id="IPR050266">
    <property type="entry name" value="AB_hydrolase_sf"/>
</dbReference>
<protein>
    <submittedName>
        <fullName evidence="3">Alpha/beta fold hydrolase</fullName>
    </submittedName>
</protein>
<evidence type="ECO:0000313" key="4">
    <source>
        <dbReference type="Proteomes" id="UP000252132"/>
    </source>
</evidence>
<evidence type="ECO:0000313" key="3">
    <source>
        <dbReference type="EMBL" id="RCL77643.1"/>
    </source>
</evidence>
<evidence type="ECO:0000256" key="1">
    <source>
        <dbReference type="ARBA" id="ARBA00022801"/>
    </source>
</evidence>
<dbReference type="Proteomes" id="UP000252132">
    <property type="component" value="Unassembled WGS sequence"/>
</dbReference>
<dbReference type="EMBL" id="QOQF01000006">
    <property type="protein sequence ID" value="RCL77643.1"/>
    <property type="molecule type" value="Genomic_DNA"/>
</dbReference>
<dbReference type="PRINTS" id="PR00111">
    <property type="entry name" value="ABHYDROLASE"/>
</dbReference>
<name>A0A368E279_9PROT</name>
<reference evidence="3 4" key="1">
    <citation type="journal article" date="2018" name="Microbiome">
        <title>Fine metagenomic profile of the Mediterranean stratified and mixed water columns revealed by assembly and recruitment.</title>
        <authorList>
            <person name="Haro-Moreno J.M."/>
            <person name="Lopez-Perez M."/>
            <person name="De La Torre J.R."/>
            <person name="Picazo A."/>
            <person name="Camacho A."/>
            <person name="Rodriguez-Valera F."/>
        </authorList>
    </citation>
    <scope>NUCLEOTIDE SEQUENCE [LARGE SCALE GENOMIC DNA]</scope>
    <source>
        <strain evidence="3">MED-G55</strain>
    </source>
</reference>
<accession>A0A368E279</accession>
<evidence type="ECO:0000259" key="2">
    <source>
        <dbReference type="Pfam" id="PF00561"/>
    </source>
</evidence>
<dbReference type="PANTHER" id="PTHR43798:SF31">
    <property type="entry name" value="AB HYDROLASE SUPERFAMILY PROTEIN YCLE"/>
    <property type="match status" value="1"/>
</dbReference>
<dbReference type="GO" id="GO:0016020">
    <property type="term" value="C:membrane"/>
    <property type="evidence" value="ECO:0007669"/>
    <property type="project" value="TreeGrafter"/>
</dbReference>
<dbReference type="Gene3D" id="3.40.50.1820">
    <property type="entry name" value="alpha/beta hydrolase"/>
    <property type="match status" value="1"/>
</dbReference>
<dbReference type="InterPro" id="IPR000073">
    <property type="entry name" value="AB_hydrolase_1"/>
</dbReference>
<gene>
    <name evidence="3" type="ORF">DBW69_02630</name>
</gene>
<dbReference type="SUPFAM" id="SSF53474">
    <property type="entry name" value="alpha/beta-Hydrolases"/>
    <property type="match status" value="1"/>
</dbReference>
<keyword evidence="1 3" id="KW-0378">Hydrolase</keyword>
<dbReference type="AlphaFoldDB" id="A0A368E279"/>